<feature type="region of interest" description="Disordered" evidence="9">
    <location>
        <begin position="1"/>
        <end position="22"/>
    </location>
</feature>
<accession>A0AA39QPX8</accession>
<name>A0AA39QPX8_9LECA</name>
<dbReference type="GO" id="GO:0006744">
    <property type="term" value="P:ubiquinone biosynthetic process"/>
    <property type="evidence" value="ECO:0007669"/>
    <property type="project" value="TreeGrafter"/>
</dbReference>
<evidence type="ECO:0000256" key="8">
    <source>
        <dbReference type="ARBA" id="ARBA00023136"/>
    </source>
</evidence>
<dbReference type="FunFam" id="1.10.357.140:FF:000008">
    <property type="entry name" value="4-hydroxybenzoate octaprenyltransferase"/>
    <property type="match status" value="1"/>
</dbReference>
<keyword evidence="8 10" id="KW-0472">Membrane</keyword>
<evidence type="ECO:0000256" key="3">
    <source>
        <dbReference type="ARBA" id="ARBA00004721"/>
    </source>
</evidence>
<evidence type="ECO:0000256" key="1">
    <source>
        <dbReference type="ARBA" id="ARBA00001946"/>
    </source>
</evidence>
<dbReference type="PANTHER" id="PTHR11048:SF39">
    <property type="entry name" value="POLYPRENYL TRANSFERASE AUSN"/>
    <property type="match status" value="1"/>
</dbReference>
<dbReference type="FunFam" id="1.20.120.1780:FF:000001">
    <property type="entry name" value="4-hydroxybenzoate octaprenyltransferase"/>
    <property type="match status" value="1"/>
</dbReference>
<comment type="similarity">
    <text evidence="4">Belongs to the UbiA prenyltransferase family.</text>
</comment>
<feature type="transmembrane region" description="Helical" evidence="10">
    <location>
        <begin position="124"/>
        <end position="148"/>
    </location>
</feature>
<dbReference type="PANTHER" id="PTHR11048">
    <property type="entry name" value="PRENYLTRANSFERASES"/>
    <property type="match status" value="1"/>
</dbReference>
<evidence type="ECO:0000256" key="4">
    <source>
        <dbReference type="ARBA" id="ARBA00005985"/>
    </source>
</evidence>
<feature type="transmembrane region" description="Helical" evidence="10">
    <location>
        <begin position="77"/>
        <end position="103"/>
    </location>
</feature>
<proteinExistence type="inferred from homology"/>
<dbReference type="AlphaFoldDB" id="A0AA39QPX8"/>
<dbReference type="InterPro" id="IPR044878">
    <property type="entry name" value="UbiA_sf"/>
</dbReference>
<keyword evidence="12" id="KW-1185">Reference proteome</keyword>
<protein>
    <recommendedName>
        <fullName evidence="13">Prenyltransferase</fullName>
    </recommendedName>
</protein>
<evidence type="ECO:0000256" key="2">
    <source>
        <dbReference type="ARBA" id="ARBA00004141"/>
    </source>
</evidence>
<evidence type="ECO:0000256" key="5">
    <source>
        <dbReference type="ARBA" id="ARBA00022679"/>
    </source>
</evidence>
<comment type="caution">
    <text evidence="11">The sequence shown here is derived from an EMBL/GenBank/DDBJ whole genome shotgun (WGS) entry which is preliminary data.</text>
</comment>
<comment type="subcellular location">
    <subcellularLocation>
        <location evidence="2">Membrane</location>
        <topology evidence="2">Multi-pass membrane protein</topology>
    </subcellularLocation>
</comment>
<dbReference type="EMBL" id="JAFEKC020000026">
    <property type="protein sequence ID" value="KAK0506958.1"/>
    <property type="molecule type" value="Genomic_DNA"/>
</dbReference>
<dbReference type="Gene3D" id="1.20.120.1780">
    <property type="entry name" value="UbiA prenyltransferase"/>
    <property type="match status" value="1"/>
</dbReference>
<sequence>MSPPSQSSPSKERPRETLPGYSSPTTGVYSLLPVPVIPYAQLLRLHNLPGYLFFYYPYLNGALYGALTASPPTPPKALLSALTVLAACMFFLRAFALILNDILDRKFDAKVPRTRLRPLPRGAITPLQACMWMVVHVLCFVAVMWAGLPEQCLRLSVPHALLHASYPAAKRFTDFTPFVIGPAWAFGLFVGAAAVGTDPFQEVSWLGSWSGEGESTAGESHAAPWCLAAAYACRGVVFESVYAHQDIGSDEAAGVKSIALRFREKTKRMVVGPVAALQVALLAGVGLGIGAGVLYYVVACGVVGGSLGWMIWKVDLIVPDDCLLFFKNNCWYVGGGMDVGLGMEYRAKTLETDYNLSLGRSFT</sequence>
<dbReference type="GO" id="GO:0005743">
    <property type="term" value="C:mitochondrial inner membrane"/>
    <property type="evidence" value="ECO:0007669"/>
    <property type="project" value="TreeGrafter"/>
</dbReference>
<reference evidence="11" key="1">
    <citation type="submission" date="2023-03" db="EMBL/GenBank/DDBJ databases">
        <title>Complete genome of Cladonia borealis.</title>
        <authorList>
            <person name="Park H."/>
        </authorList>
    </citation>
    <scope>NUCLEOTIDE SEQUENCE</scope>
    <source>
        <strain evidence="11">ANT050790</strain>
    </source>
</reference>
<evidence type="ECO:0000256" key="10">
    <source>
        <dbReference type="SAM" id="Phobius"/>
    </source>
</evidence>
<organism evidence="11 12">
    <name type="scientific">Cladonia borealis</name>
    <dbReference type="NCBI Taxonomy" id="184061"/>
    <lineage>
        <taxon>Eukaryota</taxon>
        <taxon>Fungi</taxon>
        <taxon>Dikarya</taxon>
        <taxon>Ascomycota</taxon>
        <taxon>Pezizomycotina</taxon>
        <taxon>Lecanoromycetes</taxon>
        <taxon>OSLEUM clade</taxon>
        <taxon>Lecanoromycetidae</taxon>
        <taxon>Lecanorales</taxon>
        <taxon>Lecanorineae</taxon>
        <taxon>Cladoniaceae</taxon>
        <taxon>Cladonia</taxon>
    </lineage>
</organism>
<evidence type="ECO:0000256" key="6">
    <source>
        <dbReference type="ARBA" id="ARBA00022692"/>
    </source>
</evidence>
<feature type="transmembrane region" description="Helical" evidence="10">
    <location>
        <begin position="293"/>
        <end position="312"/>
    </location>
</feature>
<dbReference type="Gene3D" id="1.10.357.140">
    <property type="entry name" value="UbiA prenyltransferase"/>
    <property type="match status" value="1"/>
</dbReference>
<dbReference type="InterPro" id="IPR039653">
    <property type="entry name" value="Prenyltransferase"/>
</dbReference>
<keyword evidence="7 10" id="KW-1133">Transmembrane helix</keyword>
<evidence type="ECO:0008006" key="13">
    <source>
        <dbReference type="Google" id="ProtNLM"/>
    </source>
</evidence>
<dbReference type="InterPro" id="IPR030470">
    <property type="entry name" value="UbiA_prenylTrfase_CS"/>
</dbReference>
<feature type="transmembrane region" description="Helical" evidence="10">
    <location>
        <begin position="175"/>
        <end position="195"/>
    </location>
</feature>
<comment type="pathway">
    <text evidence="3">Secondary metabolite biosynthesis; terpenoid biosynthesis.</text>
</comment>
<dbReference type="Proteomes" id="UP001166286">
    <property type="component" value="Unassembled WGS sequence"/>
</dbReference>
<dbReference type="Pfam" id="PF01040">
    <property type="entry name" value="UbiA"/>
    <property type="match status" value="1"/>
</dbReference>
<dbReference type="GO" id="GO:0008412">
    <property type="term" value="F:4-hydroxybenzoate polyprenyltransferase activity"/>
    <property type="evidence" value="ECO:0007669"/>
    <property type="project" value="TreeGrafter"/>
</dbReference>
<gene>
    <name evidence="11" type="ORF">JMJ35_010658</name>
</gene>
<dbReference type="CDD" id="cd13959">
    <property type="entry name" value="PT_UbiA_COQ2"/>
    <property type="match status" value="1"/>
</dbReference>
<comment type="cofactor">
    <cofactor evidence="1">
        <name>Mg(2+)</name>
        <dbReference type="ChEBI" id="CHEBI:18420"/>
    </cofactor>
</comment>
<keyword evidence="5" id="KW-0808">Transferase</keyword>
<evidence type="ECO:0000313" key="11">
    <source>
        <dbReference type="EMBL" id="KAK0506958.1"/>
    </source>
</evidence>
<keyword evidence="6 10" id="KW-0812">Transmembrane</keyword>
<evidence type="ECO:0000313" key="12">
    <source>
        <dbReference type="Proteomes" id="UP001166286"/>
    </source>
</evidence>
<feature type="transmembrane region" description="Helical" evidence="10">
    <location>
        <begin position="52"/>
        <end position="71"/>
    </location>
</feature>
<evidence type="ECO:0000256" key="9">
    <source>
        <dbReference type="SAM" id="MobiDB-lite"/>
    </source>
</evidence>
<feature type="transmembrane region" description="Helical" evidence="10">
    <location>
        <begin position="269"/>
        <end position="287"/>
    </location>
</feature>
<evidence type="ECO:0000256" key="7">
    <source>
        <dbReference type="ARBA" id="ARBA00022989"/>
    </source>
</evidence>
<dbReference type="InterPro" id="IPR000537">
    <property type="entry name" value="UbiA_prenyltransferase"/>
</dbReference>
<dbReference type="PROSITE" id="PS00943">
    <property type="entry name" value="UBIA"/>
    <property type="match status" value="1"/>
</dbReference>